<comment type="caution">
    <text evidence="6">The sequence shown here is derived from an EMBL/GenBank/DDBJ whole genome shotgun (WGS) entry which is preliminary data.</text>
</comment>
<dbReference type="Gene3D" id="3.40.50.720">
    <property type="entry name" value="NAD(P)-binding Rossmann-like Domain"/>
    <property type="match status" value="1"/>
</dbReference>
<comment type="pathway">
    <text evidence="1">Carbohydrate degradation.</text>
</comment>
<keyword evidence="4" id="KW-0119">Carbohydrate metabolism</keyword>
<dbReference type="GO" id="GO:0005829">
    <property type="term" value="C:cytosol"/>
    <property type="evidence" value="ECO:0007669"/>
    <property type="project" value="TreeGrafter"/>
</dbReference>
<evidence type="ECO:0000256" key="1">
    <source>
        <dbReference type="ARBA" id="ARBA00004921"/>
    </source>
</evidence>
<dbReference type="EMBL" id="VSSQ01062319">
    <property type="protein sequence ID" value="MPN15518.1"/>
    <property type="molecule type" value="Genomic_DNA"/>
</dbReference>
<evidence type="ECO:0000313" key="6">
    <source>
        <dbReference type="EMBL" id="MPN15518.1"/>
    </source>
</evidence>
<evidence type="ECO:0000256" key="2">
    <source>
        <dbReference type="ARBA" id="ARBA00022857"/>
    </source>
</evidence>
<keyword evidence="2" id="KW-0521">NADP</keyword>
<accession>A0A645FM81</accession>
<keyword evidence="3 6" id="KW-0560">Oxidoreductase</keyword>
<dbReference type="SUPFAM" id="SSF55347">
    <property type="entry name" value="Glyceraldehyde-3-phosphate dehydrogenase-like, C-terminal domain"/>
    <property type="match status" value="1"/>
</dbReference>
<dbReference type="InterPro" id="IPR022675">
    <property type="entry name" value="G6P_DH_C"/>
</dbReference>
<sequence>MRLGQYAGYRAEPNVAEDSTTETFAVIRAYLDLPRWQGVPFIIATGKRLAKHDTQVRITFRQLDPNSPKNALVIKIQPTEGVELYFNIKTPGKANGITEAKLDFCQSCSDVNRLNTPEAYEWMLEAIMNKEHFWFSEWEQIETSWRFIDKLREAYQLQNQPLMFYPPGQELETLIADFQ</sequence>
<dbReference type="InterPro" id="IPR001282">
    <property type="entry name" value="G6P_DH"/>
</dbReference>
<organism evidence="6">
    <name type="scientific">bioreactor metagenome</name>
    <dbReference type="NCBI Taxonomy" id="1076179"/>
    <lineage>
        <taxon>unclassified sequences</taxon>
        <taxon>metagenomes</taxon>
        <taxon>ecological metagenomes</taxon>
    </lineage>
</organism>
<dbReference type="Pfam" id="PF02781">
    <property type="entry name" value="G6PD_C"/>
    <property type="match status" value="1"/>
</dbReference>
<feature type="domain" description="Glucose-6-phosphate dehydrogenase C-terminal" evidence="5">
    <location>
        <begin position="6"/>
        <end position="169"/>
    </location>
</feature>
<dbReference type="GO" id="GO:0006006">
    <property type="term" value="P:glucose metabolic process"/>
    <property type="evidence" value="ECO:0007669"/>
    <property type="project" value="InterPro"/>
</dbReference>
<dbReference type="PANTHER" id="PTHR23429:SF0">
    <property type="entry name" value="GLUCOSE-6-PHOSPHATE 1-DEHYDROGENASE"/>
    <property type="match status" value="1"/>
</dbReference>
<evidence type="ECO:0000256" key="3">
    <source>
        <dbReference type="ARBA" id="ARBA00023002"/>
    </source>
</evidence>
<dbReference type="AlphaFoldDB" id="A0A645FM81"/>
<proteinExistence type="predicted"/>
<dbReference type="Gene3D" id="3.30.360.10">
    <property type="entry name" value="Dihydrodipicolinate Reductase, domain 2"/>
    <property type="match status" value="1"/>
</dbReference>
<name>A0A645FM81_9ZZZZ</name>
<protein>
    <submittedName>
        <fullName evidence="6">Glucose-6-phosphate 1-dehydrogenase</fullName>
        <ecNumber evidence="6">1.1.1.49</ecNumber>
    </submittedName>
</protein>
<evidence type="ECO:0000256" key="4">
    <source>
        <dbReference type="ARBA" id="ARBA00023277"/>
    </source>
</evidence>
<dbReference type="PANTHER" id="PTHR23429">
    <property type="entry name" value="GLUCOSE-6-PHOSPHATE 1-DEHYDROGENASE G6PD"/>
    <property type="match status" value="1"/>
</dbReference>
<evidence type="ECO:0000259" key="5">
    <source>
        <dbReference type="Pfam" id="PF02781"/>
    </source>
</evidence>
<gene>
    <name evidence="6" type="primary">zwf_14</name>
    <name evidence="6" type="ORF">SDC9_162852</name>
</gene>
<dbReference type="EC" id="1.1.1.49" evidence="6"/>
<dbReference type="GO" id="GO:0009051">
    <property type="term" value="P:pentose-phosphate shunt, oxidative branch"/>
    <property type="evidence" value="ECO:0007669"/>
    <property type="project" value="TreeGrafter"/>
</dbReference>
<dbReference type="GO" id="GO:0004345">
    <property type="term" value="F:glucose-6-phosphate dehydrogenase activity"/>
    <property type="evidence" value="ECO:0007669"/>
    <property type="project" value="UniProtKB-EC"/>
</dbReference>
<dbReference type="GO" id="GO:0050661">
    <property type="term" value="F:NADP binding"/>
    <property type="evidence" value="ECO:0007669"/>
    <property type="project" value="InterPro"/>
</dbReference>
<reference evidence="6" key="1">
    <citation type="submission" date="2019-08" db="EMBL/GenBank/DDBJ databases">
        <authorList>
            <person name="Kucharzyk K."/>
            <person name="Murdoch R.W."/>
            <person name="Higgins S."/>
            <person name="Loffler F."/>
        </authorList>
    </citation>
    <scope>NUCLEOTIDE SEQUENCE</scope>
</reference>